<protein>
    <recommendedName>
        <fullName evidence="3">Glutaredoxin</fullName>
    </recommendedName>
</protein>
<dbReference type="RefSeq" id="WP_047880198.1">
    <property type="nucleotide sequence ID" value="NZ_LDOT01000026.1"/>
</dbReference>
<dbReference type="InterPro" id="IPR008554">
    <property type="entry name" value="Glutaredoxin-like"/>
</dbReference>
<evidence type="ECO:0000313" key="1">
    <source>
        <dbReference type="EMBL" id="KLV03771.1"/>
    </source>
</evidence>
<keyword evidence="2" id="KW-1185">Reference proteome</keyword>
<reference evidence="1 2" key="1">
    <citation type="submission" date="2015-05" db="EMBL/GenBank/DDBJ databases">
        <title>Photobacterium galathea sp. nov.</title>
        <authorList>
            <person name="Machado H."/>
            <person name="Gram L."/>
        </authorList>
    </citation>
    <scope>NUCLEOTIDE SEQUENCE [LARGE SCALE GENOMIC DNA]</scope>
    <source>
        <strain evidence="1 2">CGMCC 1.12159</strain>
    </source>
</reference>
<dbReference type="InterPro" id="IPR036249">
    <property type="entry name" value="Thioredoxin-like_sf"/>
</dbReference>
<dbReference type="EMBL" id="LDOT01000026">
    <property type="protein sequence ID" value="KLV03771.1"/>
    <property type="molecule type" value="Genomic_DNA"/>
</dbReference>
<organism evidence="1 2">
    <name type="scientific">Photobacterium aquae</name>
    <dbReference type="NCBI Taxonomy" id="1195763"/>
    <lineage>
        <taxon>Bacteria</taxon>
        <taxon>Pseudomonadati</taxon>
        <taxon>Pseudomonadota</taxon>
        <taxon>Gammaproteobacteria</taxon>
        <taxon>Vibrionales</taxon>
        <taxon>Vibrionaceae</taxon>
        <taxon>Photobacterium</taxon>
    </lineage>
</organism>
<proteinExistence type="predicted"/>
<dbReference type="PATRIC" id="fig|1195763.3.peg.3733"/>
<gene>
    <name evidence="1" type="ORF">ABT56_17510</name>
</gene>
<evidence type="ECO:0000313" key="2">
    <source>
        <dbReference type="Proteomes" id="UP000036097"/>
    </source>
</evidence>
<name>A0A0J1GVW8_9GAMM</name>
<comment type="caution">
    <text evidence="1">The sequence shown here is derived from an EMBL/GenBank/DDBJ whole genome shotgun (WGS) entry which is preliminary data.</text>
</comment>
<accession>A0A0J1GVW8</accession>
<dbReference type="OrthoDB" id="8537427at2"/>
<dbReference type="SUPFAM" id="SSF52833">
    <property type="entry name" value="Thioredoxin-like"/>
    <property type="match status" value="1"/>
</dbReference>
<dbReference type="AlphaFoldDB" id="A0A0J1GVW8"/>
<dbReference type="Pfam" id="PF05768">
    <property type="entry name" value="Glrx-like"/>
    <property type="match status" value="1"/>
</dbReference>
<dbReference type="Gene3D" id="3.40.30.10">
    <property type="entry name" value="Glutaredoxin"/>
    <property type="match status" value="1"/>
</dbReference>
<dbReference type="STRING" id="1195763.ABT56_17510"/>
<dbReference type="Proteomes" id="UP000036097">
    <property type="component" value="Unassembled WGS sequence"/>
</dbReference>
<sequence>MLITLYSTTGCHLCEQAYSLLVRAGVAENIKVVDIAFDDALFSRYGTTIPVLSLQSSNSEQHSPELGWPFDAELLASWLKDNGFNSYQ</sequence>
<evidence type="ECO:0008006" key="3">
    <source>
        <dbReference type="Google" id="ProtNLM"/>
    </source>
</evidence>